<keyword evidence="2" id="KW-1185">Reference proteome</keyword>
<dbReference type="InParanoid" id="A0A1S4G512"/>
<dbReference type="Proteomes" id="UP000008820">
    <property type="component" value="Chromosome 3"/>
</dbReference>
<evidence type="ECO:0000313" key="1">
    <source>
        <dbReference type="EnsemblMetazoa" id="AAEL017038-PA"/>
    </source>
</evidence>
<organism evidence="1 2">
    <name type="scientific">Aedes aegypti</name>
    <name type="common">Yellowfever mosquito</name>
    <name type="synonym">Culex aegypti</name>
    <dbReference type="NCBI Taxonomy" id="7159"/>
    <lineage>
        <taxon>Eukaryota</taxon>
        <taxon>Metazoa</taxon>
        <taxon>Ecdysozoa</taxon>
        <taxon>Arthropoda</taxon>
        <taxon>Hexapoda</taxon>
        <taxon>Insecta</taxon>
        <taxon>Pterygota</taxon>
        <taxon>Neoptera</taxon>
        <taxon>Endopterygota</taxon>
        <taxon>Diptera</taxon>
        <taxon>Nematocera</taxon>
        <taxon>Culicoidea</taxon>
        <taxon>Culicidae</taxon>
        <taxon>Culicinae</taxon>
        <taxon>Aedini</taxon>
        <taxon>Aedes</taxon>
        <taxon>Stegomyia</taxon>
    </lineage>
</organism>
<dbReference type="VEuPathDB" id="VectorBase:AAEL017038"/>
<proteinExistence type="predicted"/>
<name>A0A1S4G512_AEDAE</name>
<dbReference type="OrthoDB" id="7763070at2759"/>
<accession>A0A1S4G512</accession>
<gene>
    <name evidence="1" type="primary">23687458</name>
</gene>
<evidence type="ECO:0000313" key="2">
    <source>
        <dbReference type="Proteomes" id="UP000008820"/>
    </source>
</evidence>
<dbReference type="AlphaFoldDB" id="A0A1S4G512"/>
<reference evidence="1 2" key="1">
    <citation type="submission" date="2017-06" db="EMBL/GenBank/DDBJ databases">
        <title>Aedes aegypti genome working group (AGWG) sequencing and assembly.</title>
        <authorList>
            <consortium name="Aedes aegypti Genome Working Group (AGWG)"/>
            <person name="Matthews B.J."/>
        </authorList>
    </citation>
    <scope>NUCLEOTIDE SEQUENCE [LARGE SCALE GENOMIC DNA]</scope>
    <source>
        <strain evidence="1 2">LVP_AGWG</strain>
    </source>
</reference>
<sequence>MIILQLHQPMQVVLCPQKIKTKCMRSTQIAMNRSGNPPAEDIPLNTVRPDANDVVDGNGGKFAQKIDLHSYAGLTTILAVNLQQLYLLFTVGPELGPMFYILTTLSLISAVLVTALLPIRYILEKGLTSKILYYTSLVLYILILVFNLALQIFDHTVEKCQVLLNQPLPPVQTSDNIPK</sequence>
<dbReference type="EnsemblMetazoa" id="AAEL017038-RA">
    <property type="protein sequence ID" value="AAEL017038-PA"/>
    <property type="gene ID" value="AAEL017038"/>
</dbReference>
<protein>
    <submittedName>
        <fullName evidence="1">Uncharacterized protein</fullName>
    </submittedName>
</protein>
<reference evidence="1" key="2">
    <citation type="submission" date="2021-02" db="UniProtKB">
        <authorList>
            <consortium name="EnsemblMetazoa"/>
        </authorList>
    </citation>
    <scope>IDENTIFICATION</scope>
    <source>
        <strain evidence="1">LVP_AGWG</strain>
    </source>
</reference>